<comment type="caution">
    <text evidence="2">The sequence shown here is derived from an EMBL/GenBank/DDBJ whole genome shotgun (WGS) entry which is preliminary data.</text>
</comment>
<organism evidence="2 3">
    <name type="scientific">Oedothorax gibbosus</name>
    <dbReference type="NCBI Taxonomy" id="931172"/>
    <lineage>
        <taxon>Eukaryota</taxon>
        <taxon>Metazoa</taxon>
        <taxon>Ecdysozoa</taxon>
        <taxon>Arthropoda</taxon>
        <taxon>Chelicerata</taxon>
        <taxon>Arachnida</taxon>
        <taxon>Araneae</taxon>
        <taxon>Araneomorphae</taxon>
        <taxon>Entelegynae</taxon>
        <taxon>Araneoidea</taxon>
        <taxon>Linyphiidae</taxon>
        <taxon>Erigoninae</taxon>
        <taxon>Oedothorax</taxon>
    </lineage>
</organism>
<sequence>MQGGNHKAVATTTPQHGQGVVVDGTRCFCNLDHWGNRQSRGVGLADIGVTGASGSVQERVFADEKRPKPFAEKVLLGWICSSESASPEREDDEGTWAARGKLEAKRPIPTKDPTDTKRDASDSGYRVASAYTWRLREKRIL</sequence>
<evidence type="ECO:0000313" key="3">
    <source>
        <dbReference type="Proteomes" id="UP000827092"/>
    </source>
</evidence>
<protein>
    <submittedName>
        <fullName evidence="2">Uncharacterized protein</fullName>
    </submittedName>
</protein>
<feature type="compositionally biased region" description="Basic and acidic residues" evidence="1">
    <location>
        <begin position="112"/>
        <end position="121"/>
    </location>
</feature>
<dbReference type="AlphaFoldDB" id="A0AAV6VJI6"/>
<gene>
    <name evidence="2" type="ORF">JTE90_007814</name>
</gene>
<reference evidence="2 3" key="1">
    <citation type="journal article" date="2022" name="Nat. Ecol. Evol.">
        <title>A masculinizing supergene underlies an exaggerated male reproductive morph in a spider.</title>
        <authorList>
            <person name="Hendrickx F."/>
            <person name="De Corte Z."/>
            <person name="Sonet G."/>
            <person name="Van Belleghem S.M."/>
            <person name="Kostlbacher S."/>
            <person name="Vangestel C."/>
        </authorList>
    </citation>
    <scope>NUCLEOTIDE SEQUENCE [LARGE SCALE GENOMIC DNA]</scope>
    <source>
        <strain evidence="2">W744_W776</strain>
    </source>
</reference>
<accession>A0AAV6VJI6</accession>
<dbReference type="EMBL" id="JAFNEN010000074">
    <property type="protein sequence ID" value="KAG8196074.1"/>
    <property type="molecule type" value="Genomic_DNA"/>
</dbReference>
<proteinExistence type="predicted"/>
<name>A0AAV6VJI6_9ARAC</name>
<evidence type="ECO:0000256" key="1">
    <source>
        <dbReference type="SAM" id="MobiDB-lite"/>
    </source>
</evidence>
<feature type="region of interest" description="Disordered" evidence="1">
    <location>
        <begin position="84"/>
        <end position="124"/>
    </location>
</feature>
<keyword evidence="3" id="KW-1185">Reference proteome</keyword>
<evidence type="ECO:0000313" key="2">
    <source>
        <dbReference type="EMBL" id="KAG8196074.1"/>
    </source>
</evidence>
<dbReference type="Proteomes" id="UP000827092">
    <property type="component" value="Unassembled WGS sequence"/>
</dbReference>